<dbReference type="Gene3D" id="1.25.40.10">
    <property type="entry name" value="Tetratricopeptide repeat domain"/>
    <property type="match status" value="1"/>
</dbReference>
<proteinExistence type="predicted"/>
<dbReference type="EMBL" id="JAVRHR010000003">
    <property type="protein sequence ID" value="MDT0608019.1"/>
    <property type="molecule type" value="Genomic_DNA"/>
</dbReference>
<evidence type="ECO:0000256" key="1">
    <source>
        <dbReference type="PROSITE-ProRule" id="PRU00339"/>
    </source>
</evidence>
<dbReference type="Pfam" id="PF13414">
    <property type="entry name" value="TPR_11"/>
    <property type="match status" value="1"/>
</dbReference>
<dbReference type="RefSeq" id="WP_311352355.1">
    <property type="nucleotide sequence ID" value="NZ_JAVRHR010000003.1"/>
</dbReference>
<organism evidence="2 3">
    <name type="scientific">Croceitalea rosinachiae</name>
    <dbReference type="NCBI Taxonomy" id="3075596"/>
    <lineage>
        <taxon>Bacteria</taxon>
        <taxon>Pseudomonadati</taxon>
        <taxon>Bacteroidota</taxon>
        <taxon>Flavobacteriia</taxon>
        <taxon>Flavobacteriales</taxon>
        <taxon>Flavobacteriaceae</taxon>
        <taxon>Croceitalea</taxon>
    </lineage>
</organism>
<evidence type="ECO:0000313" key="2">
    <source>
        <dbReference type="EMBL" id="MDT0608019.1"/>
    </source>
</evidence>
<feature type="repeat" description="TPR" evidence="1">
    <location>
        <begin position="206"/>
        <end position="239"/>
    </location>
</feature>
<accession>A0ABU3ACV9</accession>
<feature type="repeat" description="TPR" evidence="1">
    <location>
        <begin position="138"/>
        <end position="171"/>
    </location>
</feature>
<dbReference type="InterPro" id="IPR011990">
    <property type="entry name" value="TPR-like_helical_dom_sf"/>
</dbReference>
<dbReference type="PANTHER" id="PTHR44749:SF1">
    <property type="entry name" value="TETRATRICOPEPTIDE-LIKE HELICAL DOMAIN-CONTAINING PROTEIN"/>
    <property type="match status" value="1"/>
</dbReference>
<dbReference type="PANTHER" id="PTHR44749">
    <property type="entry name" value="SUPPRESSOR OF RPS4-RLD 1"/>
    <property type="match status" value="1"/>
</dbReference>
<dbReference type="PROSITE" id="PS50005">
    <property type="entry name" value="TPR"/>
    <property type="match status" value="2"/>
</dbReference>
<protein>
    <submittedName>
        <fullName evidence="2">DUF705 domain-containing protein</fullName>
    </submittedName>
</protein>
<dbReference type="SUPFAM" id="SSF48452">
    <property type="entry name" value="TPR-like"/>
    <property type="match status" value="1"/>
</dbReference>
<keyword evidence="3" id="KW-1185">Reference proteome</keyword>
<dbReference type="InterPro" id="IPR019734">
    <property type="entry name" value="TPR_rpt"/>
</dbReference>
<dbReference type="NCBIfam" id="NF047558">
    <property type="entry name" value="TPR_END_plus"/>
    <property type="match status" value="1"/>
</dbReference>
<dbReference type="Proteomes" id="UP001255246">
    <property type="component" value="Unassembled WGS sequence"/>
</dbReference>
<reference evidence="2 3" key="1">
    <citation type="submission" date="2023-09" db="EMBL/GenBank/DDBJ databases">
        <authorList>
            <person name="Rey-Velasco X."/>
        </authorList>
    </citation>
    <scope>NUCLEOTIDE SEQUENCE [LARGE SCALE GENOMIC DNA]</scope>
    <source>
        <strain evidence="2 3">F388</strain>
    </source>
</reference>
<evidence type="ECO:0000313" key="3">
    <source>
        <dbReference type="Proteomes" id="UP001255246"/>
    </source>
</evidence>
<dbReference type="InterPro" id="IPR044650">
    <property type="entry name" value="SRFR1-like"/>
</dbReference>
<keyword evidence="1" id="KW-0802">TPR repeat</keyword>
<dbReference type="PROSITE" id="PS50293">
    <property type="entry name" value="TPR_REGION"/>
    <property type="match status" value="1"/>
</dbReference>
<gene>
    <name evidence="2" type="ORF">RM706_13305</name>
</gene>
<dbReference type="Pfam" id="PF13181">
    <property type="entry name" value="TPR_8"/>
    <property type="match status" value="1"/>
</dbReference>
<name>A0ABU3ACV9_9FLAO</name>
<dbReference type="SMART" id="SM00028">
    <property type="entry name" value="TPR"/>
    <property type="match status" value="3"/>
</dbReference>
<sequence>MSKLKILKEKSLTFLGTEKALKIAEKLLLPTILAIFVINSRETNNELISKQTELLAIQNKINEKYGQGQLDVKYLELFYIDMTSMDEEKKTASLGLLQVMNPELAKDLSAWTKNNITLDSAGIKKINELDINIAQKQSNSLKEQGISLHRQGKFRSAIEIYRQALELNPKDYELYEYFGHTNYKIGNLGKAEIYLRKSITINSKHKMGYYNLSLVLWDLGKKNEALECLRKVIELDKNYLQIIKGDGQFSKFQQSRKFNSLFESQKS</sequence>
<comment type="caution">
    <text evidence="2">The sequence shown here is derived from an EMBL/GenBank/DDBJ whole genome shotgun (WGS) entry which is preliminary data.</text>
</comment>